<organism evidence="2 3">
    <name type="scientific">Blastopirellula retiformator</name>
    <dbReference type="NCBI Taxonomy" id="2527970"/>
    <lineage>
        <taxon>Bacteria</taxon>
        <taxon>Pseudomonadati</taxon>
        <taxon>Planctomycetota</taxon>
        <taxon>Planctomycetia</taxon>
        <taxon>Pirellulales</taxon>
        <taxon>Pirellulaceae</taxon>
        <taxon>Blastopirellula</taxon>
    </lineage>
</organism>
<keyword evidence="1" id="KW-0472">Membrane</keyword>
<keyword evidence="3" id="KW-1185">Reference proteome</keyword>
<keyword evidence="1" id="KW-1133">Transmembrane helix</keyword>
<sequence length="73" mass="8315">MFSLLTFLPTLAALPAARLLYAIPLIVVVSLVYAATRHERWAPILEHAWDTALWIIGFMAVVFVVLMAVTWWF</sequence>
<protein>
    <submittedName>
        <fullName evidence="2">Uncharacterized protein</fullName>
    </submittedName>
</protein>
<reference evidence="2 3" key="1">
    <citation type="submission" date="2019-02" db="EMBL/GenBank/DDBJ databases">
        <title>Deep-cultivation of Planctomycetes and their phenomic and genomic characterization uncovers novel biology.</title>
        <authorList>
            <person name="Wiegand S."/>
            <person name="Jogler M."/>
            <person name="Boedeker C."/>
            <person name="Pinto D."/>
            <person name="Vollmers J."/>
            <person name="Rivas-Marin E."/>
            <person name="Kohn T."/>
            <person name="Peeters S.H."/>
            <person name="Heuer A."/>
            <person name="Rast P."/>
            <person name="Oberbeckmann S."/>
            <person name="Bunk B."/>
            <person name="Jeske O."/>
            <person name="Meyerdierks A."/>
            <person name="Storesund J.E."/>
            <person name="Kallscheuer N."/>
            <person name="Luecker S."/>
            <person name="Lage O.M."/>
            <person name="Pohl T."/>
            <person name="Merkel B.J."/>
            <person name="Hornburger P."/>
            <person name="Mueller R.-W."/>
            <person name="Bruemmer F."/>
            <person name="Labrenz M."/>
            <person name="Spormann A.M."/>
            <person name="Op Den Camp H."/>
            <person name="Overmann J."/>
            <person name="Amann R."/>
            <person name="Jetten M.S.M."/>
            <person name="Mascher T."/>
            <person name="Medema M.H."/>
            <person name="Devos D.P."/>
            <person name="Kaster A.-K."/>
            <person name="Ovreas L."/>
            <person name="Rohde M."/>
            <person name="Galperin M.Y."/>
            <person name="Jogler C."/>
        </authorList>
    </citation>
    <scope>NUCLEOTIDE SEQUENCE [LARGE SCALE GENOMIC DNA]</scope>
    <source>
        <strain evidence="2 3">Enr8</strain>
    </source>
</reference>
<dbReference type="AlphaFoldDB" id="A0A5C5VKM4"/>
<evidence type="ECO:0000313" key="2">
    <source>
        <dbReference type="EMBL" id="TWT38385.1"/>
    </source>
</evidence>
<feature type="transmembrane region" description="Helical" evidence="1">
    <location>
        <begin position="51"/>
        <end position="72"/>
    </location>
</feature>
<dbReference type="OrthoDB" id="290340at2"/>
<dbReference type="RefSeq" id="WP_146428646.1">
    <property type="nucleotide sequence ID" value="NZ_SJPF01000001.1"/>
</dbReference>
<comment type="caution">
    <text evidence="2">The sequence shown here is derived from an EMBL/GenBank/DDBJ whole genome shotgun (WGS) entry which is preliminary data.</text>
</comment>
<dbReference type="EMBL" id="SJPF01000001">
    <property type="protein sequence ID" value="TWT38385.1"/>
    <property type="molecule type" value="Genomic_DNA"/>
</dbReference>
<name>A0A5C5VKM4_9BACT</name>
<evidence type="ECO:0000256" key="1">
    <source>
        <dbReference type="SAM" id="Phobius"/>
    </source>
</evidence>
<dbReference type="Proteomes" id="UP000318878">
    <property type="component" value="Unassembled WGS sequence"/>
</dbReference>
<accession>A0A5C5VKM4</accession>
<keyword evidence="1" id="KW-0812">Transmembrane</keyword>
<evidence type="ECO:0000313" key="3">
    <source>
        <dbReference type="Proteomes" id="UP000318878"/>
    </source>
</evidence>
<gene>
    <name evidence="2" type="ORF">Enr8_00770</name>
</gene>
<proteinExistence type="predicted"/>